<organism evidence="2 3">
    <name type="scientific">Winogradskyella arenosi</name>
    <dbReference type="NCBI Taxonomy" id="533325"/>
    <lineage>
        <taxon>Bacteria</taxon>
        <taxon>Pseudomonadati</taxon>
        <taxon>Bacteroidota</taxon>
        <taxon>Flavobacteriia</taxon>
        <taxon>Flavobacteriales</taxon>
        <taxon>Flavobacteriaceae</taxon>
        <taxon>Winogradskyella</taxon>
    </lineage>
</organism>
<keyword evidence="1" id="KW-0472">Membrane</keyword>
<dbReference type="Pfam" id="PF19992">
    <property type="entry name" value="DUF6427"/>
    <property type="match status" value="1"/>
</dbReference>
<evidence type="ECO:0000313" key="2">
    <source>
        <dbReference type="EMBL" id="RCW93552.1"/>
    </source>
</evidence>
<dbReference type="EMBL" id="QPJO01000001">
    <property type="protein sequence ID" value="RCW93552.1"/>
    <property type="molecule type" value="Genomic_DNA"/>
</dbReference>
<feature type="transmembrane region" description="Helical" evidence="1">
    <location>
        <begin position="39"/>
        <end position="60"/>
    </location>
</feature>
<feature type="transmembrane region" description="Helical" evidence="1">
    <location>
        <begin position="237"/>
        <end position="258"/>
    </location>
</feature>
<feature type="transmembrane region" description="Helical" evidence="1">
    <location>
        <begin position="12"/>
        <end position="33"/>
    </location>
</feature>
<feature type="transmembrane region" description="Helical" evidence="1">
    <location>
        <begin position="159"/>
        <end position="179"/>
    </location>
</feature>
<evidence type="ECO:0000313" key="3">
    <source>
        <dbReference type="Proteomes" id="UP000253436"/>
    </source>
</evidence>
<dbReference type="RefSeq" id="WP_147269428.1">
    <property type="nucleotide sequence ID" value="NZ_QPJO01000001.1"/>
</dbReference>
<feature type="transmembrane region" description="Helical" evidence="1">
    <location>
        <begin position="264"/>
        <end position="279"/>
    </location>
</feature>
<reference evidence="2 3" key="1">
    <citation type="submission" date="2018-07" db="EMBL/GenBank/DDBJ databases">
        <title>Genomic Encyclopedia of Type Strains, Phase III (KMG-III): the genomes of soil and plant-associated and newly described type strains.</title>
        <authorList>
            <person name="Whitman W."/>
        </authorList>
    </citation>
    <scope>NUCLEOTIDE SEQUENCE [LARGE SCALE GENOMIC DNA]</scope>
    <source>
        <strain evidence="2 3">CECT 7958</strain>
    </source>
</reference>
<name>A0A368ZID4_9FLAO</name>
<keyword evidence="3" id="KW-1185">Reference proteome</keyword>
<keyword evidence="1" id="KW-1133">Transmembrane helix</keyword>
<feature type="transmembrane region" description="Helical" evidence="1">
    <location>
        <begin position="286"/>
        <end position="304"/>
    </location>
</feature>
<dbReference type="InterPro" id="IPR045625">
    <property type="entry name" value="DUF6427"/>
</dbReference>
<sequence>MITSVFSKSKPINFIIVAVYVSILFVLTNYSAMLSNMQSGLAVLFKWFLTLFLVFLLDFIVSKNNLTQRNSYAIMTFGLLVGLLPEALKHTDLLLSNLFVIFALRRLISLHSKLHIKKKLFDAAFWIGIAALFYFWAILFFALILVALIYYAQNDIKNVIIPFTGMATALILLMAYNIVFYDVYFNPSDFERYASLDFTAYNSRESILKLTILFSLLVWALFYYFRMIPDKNKKLKPSYFLIAWASVIAVLIALIAPIKNGSEFLFLLAPFAIVMANYMEMISERWFKEVFVGLLIVVPIIGLML</sequence>
<dbReference type="OrthoDB" id="1439867at2"/>
<feature type="transmembrane region" description="Helical" evidence="1">
    <location>
        <begin position="72"/>
        <end position="88"/>
    </location>
</feature>
<evidence type="ECO:0008006" key="4">
    <source>
        <dbReference type="Google" id="ProtNLM"/>
    </source>
</evidence>
<proteinExistence type="predicted"/>
<accession>A0A368ZID4</accession>
<protein>
    <recommendedName>
        <fullName evidence="4">Beta-carotene 15,15'-monooxygenase</fullName>
    </recommendedName>
</protein>
<evidence type="ECO:0000256" key="1">
    <source>
        <dbReference type="SAM" id="Phobius"/>
    </source>
</evidence>
<dbReference type="AlphaFoldDB" id="A0A368ZID4"/>
<gene>
    <name evidence="2" type="ORF">DFQ08_101347</name>
</gene>
<feature type="transmembrane region" description="Helical" evidence="1">
    <location>
        <begin position="206"/>
        <end position="225"/>
    </location>
</feature>
<comment type="caution">
    <text evidence="2">The sequence shown here is derived from an EMBL/GenBank/DDBJ whole genome shotgun (WGS) entry which is preliminary data.</text>
</comment>
<keyword evidence="1" id="KW-0812">Transmembrane</keyword>
<feature type="transmembrane region" description="Helical" evidence="1">
    <location>
        <begin position="123"/>
        <end position="152"/>
    </location>
</feature>
<dbReference type="Proteomes" id="UP000253436">
    <property type="component" value="Unassembled WGS sequence"/>
</dbReference>